<keyword evidence="8" id="KW-1185">Reference proteome</keyword>
<dbReference type="CDD" id="cd06173">
    <property type="entry name" value="MFS_MefA_like"/>
    <property type="match status" value="1"/>
</dbReference>
<proteinExistence type="predicted"/>
<feature type="transmembrane region" description="Helical" evidence="6">
    <location>
        <begin position="98"/>
        <end position="116"/>
    </location>
</feature>
<evidence type="ECO:0000313" key="7">
    <source>
        <dbReference type="EMBL" id="MFB6391956.1"/>
    </source>
</evidence>
<evidence type="ECO:0000256" key="4">
    <source>
        <dbReference type="ARBA" id="ARBA00022989"/>
    </source>
</evidence>
<reference evidence="7 8" key="1">
    <citation type="submission" date="2024-04" db="EMBL/GenBank/DDBJ databases">
        <title>Polymorphospora sp. isolated from Baiyangdian Lake in Xiong'an New Area.</title>
        <authorList>
            <person name="Zhang X."/>
            <person name="Liu J."/>
        </authorList>
    </citation>
    <scope>NUCLEOTIDE SEQUENCE [LARGE SCALE GENOMIC DNA]</scope>
    <source>
        <strain evidence="7 8">2-325</strain>
    </source>
</reference>
<feature type="transmembrane region" description="Helical" evidence="6">
    <location>
        <begin position="282"/>
        <end position="299"/>
    </location>
</feature>
<feature type="transmembrane region" description="Helical" evidence="6">
    <location>
        <begin position="39"/>
        <end position="59"/>
    </location>
</feature>
<evidence type="ECO:0000256" key="3">
    <source>
        <dbReference type="ARBA" id="ARBA00022692"/>
    </source>
</evidence>
<organism evidence="7 8">
    <name type="scientific">Polymorphospora lycopeni</name>
    <dbReference type="NCBI Taxonomy" id="3140240"/>
    <lineage>
        <taxon>Bacteria</taxon>
        <taxon>Bacillati</taxon>
        <taxon>Actinomycetota</taxon>
        <taxon>Actinomycetes</taxon>
        <taxon>Micromonosporales</taxon>
        <taxon>Micromonosporaceae</taxon>
        <taxon>Polymorphospora</taxon>
    </lineage>
</organism>
<evidence type="ECO:0000256" key="1">
    <source>
        <dbReference type="ARBA" id="ARBA00004651"/>
    </source>
</evidence>
<protein>
    <submittedName>
        <fullName evidence="7">MFS transporter</fullName>
    </submittedName>
</protein>
<keyword evidence="3 6" id="KW-0812">Transmembrane</keyword>
<dbReference type="SUPFAM" id="SSF103473">
    <property type="entry name" value="MFS general substrate transporter"/>
    <property type="match status" value="1"/>
</dbReference>
<dbReference type="Gene3D" id="1.20.1250.20">
    <property type="entry name" value="MFS general substrate transporter like domains"/>
    <property type="match status" value="1"/>
</dbReference>
<feature type="transmembrane region" description="Helical" evidence="6">
    <location>
        <begin position="251"/>
        <end position="275"/>
    </location>
</feature>
<comment type="subcellular location">
    <subcellularLocation>
        <location evidence="1">Cell membrane</location>
        <topology evidence="1">Multi-pass membrane protein</topology>
    </subcellularLocation>
</comment>
<dbReference type="InterPro" id="IPR036259">
    <property type="entry name" value="MFS_trans_sf"/>
</dbReference>
<dbReference type="Pfam" id="PF07690">
    <property type="entry name" value="MFS_1"/>
    <property type="match status" value="1"/>
</dbReference>
<accession>A0ABV5CIZ1</accession>
<feature type="transmembrane region" description="Helical" evidence="6">
    <location>
        <begin position="137"/>
        <end position="159"/>
    </location>
</feature>
<feature type="transmembrane region" description="Helical" evidence="6">
    <location>
        <begin position="305"/>
        <end position="324"/>
    </location>
</feature>
<gene>
    <name evidence="7" type="ORF">AAFH96_02395</name>
</gene>
<name>A0ABV5CIZ1_9ACTN</name>
<sequence>MLLHSPFRSFYLGRLVSMLGSAMTPVALAFAVLDASGDAGHLGIVLACQMVPHLALLLVGGAVGDRLPRRTVLVVAHLGAGLTQGLVALVLLTGNYRLWLVGALAFAGGALNAFTSPAQRSVVAELVAPADLQRANALLATTRSAVLVLGPAVAGLLVVVAGGGWAIAGDAAGFLAAAAFLARLPAAPAPAAPAPDRRPGLWRDIRDGWTVFVTIPWLWPVALAYFVINLVNTGPWQILGPALTGQRDGEAAWGVVLSLRAVGLLLMSAIMYRLVVRHPLRFGRLAGALGASSLIALGLGLDTYWLAAFAFLGGVGFAASGITWDTALQRHVDKAALARVSSIDDLLSFAAIPVGQVLVGPLAARWGGTTVALWCGIAFAVAALAPLAARPVRRLESATV</sequence>
<evidence type="ECO:0000256" key="2">
    <source>
        <dbReference type="ARBA" id="ARBA00022475"/>
    </source>
</evidence>
<evidence type="ECO:0000256" key="6">
    <source>
        <dbReference type="SAM" id="Phobius"/>
    </source>
</evidence>
<dbReference type="Proteomes" id="UP001582793">
    <property type="component" value="Unassembled WGS sequence"/>
</dbReference>
<keyword evidence="2" id="KW-1003">Cell membrane</keyword>
<keyword evidence="4 6" id="KW-1133">Transmembrane helix</keyword>
<feature type="transmembrane region" description="Helical" evidence="6">
    <location>
        <begin position="208"/>
        <end position="231"/>
    </location>
</feature>
<evidence type="ECO:0000313" key="8">
    <source>
        <dbReference type="Proteomes" id="UP001582793"/>
    </source>
</evidence>
<evidence type="ECO:0000256" key="5">
    <source>
        <dbReference type="ARBA" id="ARBA00023136"/>
    </source>
</evidence>
<dbReference type="EMBL" id="JBCGDC010000004">
    <property type="protein sequence ID" value="MFB6391956.1"/>
    <property type="molecule type" value="Genomic_DNA"/>
</dbReference>
<comment type="caution">
    <text evidence="7">The sequence shown here is derived from an EMBL/GenBank/DDBJ whole genome shotgun (WGS) entry which is preliminary data.</text>
</comment>
<feature type="transmembrane region" description="Helical" evidence="6">
    <location>
        <begin position="371"/>
        <end position="389"/>
    </location>
</feature>
<feature type="transmembrane region" description="Helical" evidence="6">
    <location>
        <begin position="12"/>
        <end position="33"/>
    </location>
</feature>
<dbReference type="PANTHER" id="PTHR23513">
    <property type="entry name" value="INTEGRAL MEMBRANE EFFLUX PROTEIN-RELATED"/>
    <property type="match status" value="1"/>
</dbReference>
<feature type="transmembrane region" description="Helical" evidence="6">
    <location>
        <begin position="71"/>
        <end position="92"/>
    </location>
</feature>
<dbReference type="PANTHER" id="PTHR23513:SF11">
    <property type="entry name" value="STAPHYLOFERRIN A TRANSPORTER"/>
    <property type="match status" value="1"/>
</dbReference>
<keyword evidence="5 6" id="KW-0472">Membrane</keyword>
<dbReference type="InterPro" id="IPR011701">
    <property type="entry name" value="MFS"/>
</dbReference>
<dbReference type="RefSeq" id="WP_375732849.1">
    <property type="nucleotide sequence ID" value="NZ_JBCGDC010000004.1"/>
</dbReference>